<dbReference type="Proteomes" id="UP000646579">
    <property type="component" value="Unassembled WGS sequence"/>
</dbReference>
<gene>
    <name evidence="1" type="ORF">GCM10007989_25400</name>
</gene>
<accession>A0A918VW21</accession>
<dbReference type="EMBL" id="BMZE01000002">
    <property type="protein sequence ID" value="GHA28275.1"/>
    <property type="molecule type" value="Genomic_DNA"/>
</dbReference>
<sequence length="102" mass="11521">MKWTFAIDGLGRLNIWSHGDFPPADNLIELEVVERDGIYVVDREKLEPLRALLGSPEITEVVRHPGPSAADELEDALTRLTIDVQKRIDRLRGEDDDPGYGR</sequence>
<reference evidence="1" key="1">
    <citation type="journal article" date="2014" name="Int. J. Syst. Evol. Microbiol.">
        <title>Complete genome sequence of Corynebacterium casei LMG S-19264T (=DSM 44701T), isolated from a smear-ripened cheese.</title>
        <authorList>
            <consortium name="US DOE Joint Genome Institute (JGI-PGF)"/>
            <person name="Walter F."/>
            <person name="Albersmeier A."/>
            <person name="Kalinowski J."/>
            <person name="Ruckert C."/>
        </authorList>
    </citation>
    <scope>NUCLEOTIDE SEQUENCE</scope>
    <source>
        <strain evidence="1">KCTC 32437</strain>
    </source>
</reference>
<name>A0A918VW21_9HYPH</name>
<keyword evidence="2" id="KW-1185">Reference proteome</keyword>
<evidence type="ECO:0000313" key="1">
    <source>
        <dbReference type="EMBL" id="GHA28275.1"/>
    </source>
</evidence>
<protein>
    <submittedName>
        <fullName evidence="1">Uncharacterized protein</fullName>
    </submittedName>
</protein>
<dbReference type="RefSeq" id="WP_189426033.1">
    <property type="nucleotide sequence ID" value="NZ_BMZE01000002.1"/>
</dbReference>
<evidence type="ECO:0000313" key="2">
    <source>
        <dbReference type="Proteomes" id="UP000646579"/>
    </source>
</evidence>
<reference evidence="1" key="2">
    <citation type="submission" date="2020-09" db="EMBL/GenBank/DDBJ databases">
        <authorList>
            <person name="Sun Q."/>
            <person name="Kim S."/>
        </authorList>
    </citation>
    <scope>NUCLEOTIDE SEQUENCE</scope>
    <source>
        <strain evidence="1">KCTC 32437</strain>
    </source>
</reference>
<dbReference type="AlphaFoldDB" id="A0A918VW21"/>
<organism evidence="1 2">
    <name type="scientific">Devosia pacifica</name>
    <dbReference type="NCBI Taxonomy" id="1335967"/>
    <lineage>
        <taxon>Bacteria</taxon>
        <taxon>Pseudomonadati</taxon>
        <taxon>Pseudomonadota</taxon>
        <taxon>Alphaproteobacteria</taxon>
        <taxon>Hyphomicrobiales</taxon>
        <taxon>Devosiaceae</taxon>
        <taxon>Devosia</taxon>
    </lineage>
</organism>
<comment type="caution">
    <text evidence="1">The sequence shown here is derived from an EMBL/GenBank/DDBJ whole genome shotgun (WGS) entry which is preliminary data.</text>
</comment>
<proteinExistence type="predicted"/>